<protein>
    <recommendedName>
        <fullName evidence="4">Cyclase</fullName>
    </recommendedName>
</protein>
<dbReference type="GO" id="GO:0004061">
    <property type="term" value="F:arylformamidase activity"/>
    <property type="evidence" value="ECO:0007669"/>
    <property type="project" value="InterPro"/>
</dbReference>
<dbReference type="InterPro" id="IPR007325">
    <property type="entry name" value="KFase/CYL"/>
</dbReference>
<dbReference type="GeneID" id="24097872"/>
<dbReference type="Proteomes" id="UP000006352">
    <property type="component" value="Unassembled WGS sequence"/>
</dbReference>
<reference evidence="2 3" key="1">
    <citation type="journal article" date="2012" name="Appl. Environ. Microbiol.">
        <title>Short-read sequencing for genomic analysis of the brown rot fungus Fibroporia radiculosa.</title>
        <authorList>
            <person name="Tang J.D."/>
            <person name="Perkins A.D."/>
            <person name="Sonstegard T.S."/>
            <person name="Schroeder S.G."/>
            <person name="Burgess S.C."/>
            <person name="Diehl S.V."/>
        </authorList>
    </citation>
    <scope>NUCLEOTIDE SEQUENCE [LARGE SCALE GENOMIC DNA]</scope>
    <source>
        <strain evidence="2 3">TFFH 294</strain>
    </source>
</reference>
<evidence type="ECO:0000256" key="1">
    <source>
        <dbReference type="ARBA" id="ARBA00007865"/>
    </source>
</evidence>
<keyword evidence="3" id="KW-1185">Reference proteome</keyword>
<sequence length="189" mass="20645">MNVQSLSLGSHTGTHIDAPSHFVASGKCVDEVPLRQFIGPALVIDVSGKANREKITWADLAPFEEEMRHRAAQDDGLILLLYTGWAKHWGTATYFDHPFIVHDAAVKMVEAGIRTIGVDTLSPDETFLDPEMHSSFDAHHVLLGAGCVIAENLTSVERLLGGEWVVNLVPLKIGGCDGSPVRAFAYRRM</sequence>
<dbReference type="PANTHER" id="PTHR31118">
    <property type="entry name" value="CYCLASE-LIKE PROTEIN 2"/>
    <property type="match status" value="1"/>
</dbReference>
<evidence type="ECO:0008006" key="4">
    <source>
        <dbReference type="Google" id="ProtNLM"/>
    </source>
</evidence>
<dbReference type="InterPro" id="IPR037175">
    <property type="entry name" value="KFase_sf"/>
</dbReference>
<dbReference type="Pfam" id="PF04199">
    <property type="entry name" value="Cyclase"/>
    <property type="match status" value="1"/>
</dbReference>
<evidence type="ECO:0000313" key="3">
    <source>
        <dbReference type="Proteomes" id="UP000006352"/>
    </source>
</evidence>
<dbReference type="STRING" id="599839.J4IAI3"/>
<dbReference type="AlphaFoldDB" id="J4IAI3"/>
<evidence type="ECO:0000313" key="2">
    <source>
        <dbReference type="EMBL" id="CCM02961.1"/>
    </source>
</evidence>
<dbReference type="PANTHER" id="PTHR31118:SF12">
    <property type="entry name" value="CYCLASE-LIKE PROTEIN 2"/>
    <property type="match status" value="1"/>
</dbReference>
<name>J4IAI3_9APHY</name>
<dbReference type="GO" id="GO:0019441">
    <property type="term" value="P:L-tryptophan catabolic process to kynurenine"/>
    <property type="evidence" value="ECO:0007669"/>
    <property type="project" value="InterPro"/>
</dbReference>
<dbReference type="OrthoDB" id="7108654at2759"/>
<dbReference type="InParanoid" id="J4IAI3"/>
<comment type="similarity">
    <text evidence="1">Belongs to the Cyclase 1 superfamily.</text>
</comment>
<dbReference type="RefSeq" id="XP_012182244.1">
    <property type="nucleotide sequence ID" value="XM_012326854.1"/>
</dbReference>
<organism evidence="2 3">
    <name type="scientific">Fibroporia radiculosa</name>
    <dbReference type="NCBI Taxonomy" id="599839"/>
    <lineage>
        <taxon>Eukaryota</taxon>
        <taxon>Fungi</taxon>
        <taxon>Dikarya</taxon>
        <taxon>Basidiomycota</taxon>
        <taxon>Agaricomycotina</taxon>
        <taxon>Agaricomycetes</taxon>
        <taxon>Polyporales</taxon>
        <taxon>Fibroporiaceae</taxon>
        <taxon>Fibroporia</taxon>
    </lineage>
</organism>
<dbReference type="EMBL" id="HE797096">
    <property type="protein sequence ID" value="CCM02961.1"/>
    <property type="molecule type" value="Genomic_DNA"/>
</dbReference>
<gene>
    <name evidence="2" type="ORF">FIBRA_05076</name>
</gene>
<dbReference type="HOGENOM" id="CLU_030671_3_0_1"/>
<proteinExistence type="inferred from homology"/>
<dbReference type="SUPFAM" id="SSF102198">
    <property type="entry name" value="Putative cyclase"/>
    <property type="match status" value="1"/>
</dbReference>
<accession>J4IAI3</accession>
<dbReference type="Gene3D" id="3.50.30.50">
    <property type="entry name" value="Putative cyclase"/>
    <property type="match status" value="1"/>
</dbReference>